<dbReference type="InterPro" id="IPR028094">
    <property type="entry name" value="RTC4_C"/>
</dbReference>
<evidence type="ECO:0000313" key="10">
    <source>
        <dbReference type="Proteomes" id="UP000807342"/>
    </source>
</evidence>
<dbReference type="AlphaFoldDB" id="A0A9P5XDD1"/>
<organism evidence="9 10">
    <name type="scientific">Macrolepiota fuliginosa MF-IS2</name>
    <dbReference type="NCBI Taxonomy" id="1400762"/>
    <lineage>
        <taxon>Eukaryota</taxon>
        <taxon>Fungi</taxon>
        <taxon>Dikarya</taxon>
        <taxon>Basidiomycota</taxon>
        <taxon>Agaricomycotina</taxon>
        <taxon>Agaricomycetes</taxon>
        <taxon>Agaricomycetidae</taxon>
        <taxon>Agaricales</taxon>
        <taxon>Agaricineae</taxon>
        <taxon>Agaricaceae</taxon>
        <taxon>Macrolepiota</taxon>
    </lineage>
</organism>
<accession>A0A9P5XDD1</accession>
<gene>
    <name evidence="9" type="ORF">P691DRAFT_637130</name>
</gene>
<dbReference type="EMBL" id="MU151145">
    <property type="protein sequence ID" value="KAF9448939.1"/>
    <property type="molecule type" value="Genomic_DNA"/>
</dbReference>
<sequence length="293" mass="33185">FMSPAIDPKTLCPYCDAPLPSAPTPHLLRLLRQTLDKSHPDPRSSNPLGRRAPLSTFVPVCQRHKFENEILPEAEEKGWPKMIDWERLGARVARMKGDLKEIIGDSGEDDYVAEGDEEEMMTSLSSKGPRMKCVFWREAMKAVKLRGARAVAGVRAQFLDFEKSQPGYYGELGSMIIHQTLLNMFPLDSFDPTTITPFTTNEFIQRILVPEVALRLIMEDRRLKGFVSAEEALQVLRDSTAYGVVMFPEDSEEGARKNDKFGVGVGDRIVMERARKRRKEIEIEEGGEIEQIE</sequence>
<dbReference type="InterPro" id="IPR039024">
    <property type="entry name" value="RTC4"/>
</dbReference>
<evidence type="ECO:0000256" key="3">
    <source>
        <dbReference type="ARBA" id="ARBA00004496"/>
    </source>
</evidence>
<evidence type="ECO:0000256" key="2">
    <source>
        <dbReference type="ARBA" id="ARBA00004123"/>
    </source>
</evidence>
<evidence type="ECO:0000256" key="5">
    <source>
        <dbReference type="ARBA" id="ARBA00015162"/>
    </source>
</evidence>
<dbReference type="PANTHER" id="PTHR41391:SF1">
    <property type="entry name" value="RESTRICTION OF TELOMERE CAPPING PROTEIN 4"/>
    <property type="match status" value="1"/>
</dbReference>
<feature type="non-terminal residue" evidence="9">
    <location>
        <position position="1"/>
    </location>
</feature>
<evidence type="ECO:0000256" key="7">
    <source>
        <dbReference type="ARBA" id="ARBA00023242"/>
    </source>
</evidence>
<proteinExistence type="inferred from homology"/>
<comment type="caution">
    <text evidence="9">The sequence shown here is derived from an EMBL/GenBank/DDBJ whole genome shotgun (WGS) entry which is preliminary data.</text>
</comment>
<evidence type="ECO:0000256" key="4">
    <source>
        <dbReference type="ARBA" id="ARBA00009461"/>
    </source>
</evidence>
<keyword evidence="7" id="KW-0539">Nucleus</keyword>
<keyword evidence="10" id="KW-1185">Reference proteome</keyword>
<dbReference type="Pfam" id="PF14474">
    <property type="entry name" value="RTC4"/>
    <property type="match status" value="1"/>
</dbReference>
<reference evidence="9" key="1">
    <citation type="submission" date="2020-11" db="EMBL/GenBank/DDBJ databases">
        <authorList>
            <consortium name="DOE Joint Genome Institute"/>
            <person name="Ahrendt S."/>
            <person name="Riley R."/>
            <person name="Andreopoulos W."/>
            <person name="Labutti K."/>
            <person name="Pangilinan J."/>
            <person name="Ruiz-Duenas F.J."/>
            <person name="Barrasa J.M."/>
            <person name="Sanchez-Garcia M."/>
            <person name="Camarero S."/>
            <person name="Miyauchi S."/>
            <person name="Serrano A."/>
            <person name="Linde D."/>
            <person name="Babiker R."/>
            <person name="Drula E."/>
            <person name="Ayuso-Fernandez I."/>
            <person name="Pacheco R."/>
            <person name="Padilla G."/>
            <person name="Ferreira P."/>
            <person name="Barriuso J."/>
            <person name="Kellner H."/>
            <person name="Castanera R."/>
            <person name="Alfaro M."/>
            <person name="Ramirez L."/>
            <person name="Pisabarro A.G."/>
            <person name="Kuo A."/>
            <person name="Tritt A."/>
            <person name="Lipzen A."/>
            <person name="He G."/>
            <person name="Yan M."/>
            <person name="Ng V."/>
            <person name="Cullen D."/>
            <person name="Martin F."/>
            <person name="Rosso M.-N."/>
            <person name="Henrissat B."/>
            <person name="Hibbett D."/>
            <person name="Martinez A.T."/>
            <person name="Grigoriev I.V."/>
        </authorList>
    </citation>
    <scope>NUCLEOTIDE SEQUENCE</scope>
    <source>
        <strain evidence="9">MF-IS2</strain>
    </source>
</reference>
<dbReference type="GO" id="GO:0005634">
    <property type="term" value="C:nucleus"/>
    <property type="evidence" value="ECO:0007669"/>
    <property type="project" value="UniProtKB-SubCell"/>
</dbReference>
<dbReference type="OrthoDB" id="128308at2759"/>
<evidence type="ECO:0000256" key="6">
    <source>
        <dbReference type="ARBA" id="ARBA00022490"/>
    </source>
</evidence>
<dbReference type="SMART" id="SM01312">
    <property type="entry name" value="RTC4"/>
    <property type="match status" value="1"/>
</dbReference>
<comment type="similarity">
    <text evidence="4">Belongs to the RTC4 family.</text>
</comment>
<feature type="non-terminal residue" evidence="9">
    <location>
        <position position="293"/>
    </location>
</feature>
<feature type="domain" description="Restriction of telomere capping protein 4 C-terminal" evidence="8">
    <location>
        <begin position="102"/>
        <end position="249"/>
    </location>
</feature>
<dbReference type="Proteomes" id="UP000807342">
    <property type="component" value="Unassembled WGS sequence"/>
</dbReference>
<keyword evidence="6" id="KW-0963">Cytoplasm</keyword>
<dbReference type="GO" id="GO:0005737">
    <property type="term" value="C:cytoplasm"/>
    <property type="evidence" value="ECO:0007669"/>
    <property type="project" value="UniProtKB-SubCell"/>
</dbReference>
<comment type="subcellular location">
    <subcellularLocation>
        <location evidence="3">Cytoplasm</location>
    </subcellularLocation>
    <subcellularLocation>
        <location evidence="2">Nucleus</location>
    </subcellularLocation>
</comment>
<evidence type="ECO:0000256" key="1">
    <source>
        <dbReference type="ARBA" id="ARBA00002738"/>
    </source>
</evidence>
<comment type="function">
    <text evidence="1">May be involved in a process influencing telomere capping.</text>
</comment>
<evidence type="ECO:0000259" key="8">
    <source>
        <dbReference type="SMART" id="SM01312"/>
    </source>
</evidence>
<protein>
    <recommendedName>
        <fullName evidence="5">Restriction of telomere capping protein 4</fullName>
    </recommendedName>
</protein>
<dbReference type="PANTHER" id="PTHR41391">
    <property type="entry name" value="RESTRICTION OF TELOMERE CAPPING PROTEIN 4"/>
    <property type="match status" value="1"/>
</dbReference>
<evidence type="ECO:0000313" key="9">
    <source>
        <dbReference type="EMBL" id="KAF9448939.1"/>
    </source>
</evidence>
<name>A0A9P5XDD1_9AGAR</name>